<keyword evidence="9" id="KW-1133">Transmembrane helix</keyword>
<comment type="function">
    <text evidence="7">Required for the biogenesis of c-type cytochromes. Possible subunit of a heme lyase.</text>
</comment>
<keyword evidence="6 9" id="KW-0408">Iron</keyword>
<evidence type="ECO:0000256" key="9">
    <source>
        <dbReference type="RuleBase" id="RU364112"/>
    </source>
</evidence>
<dbReference type="InterPro" id="IPR005616">
    <property type="entry name" value="CcmH/CycL/Ccl2/NrfF_N"/>
</dbReference>
<evidence type="ECO:0000256" key="2">
    <source>
        <dbReference type="ARBA" id="ARBA00022617"/>
    </source>
</evidence>
<protein>
    <recommendedName>
        <fullName evidence="9">Cytochrome c-type biogenesis protein</fullName>
    </recommendedName>
</protein>
<keyword evidence="9" id="KW-0472">Membrane</keyword>
<proteinExistence type="inferred from homology"/>
<evidence type="ECO:0000256" key="8">
    <source>
        <dbReference type="ARBA" id="ARBA00060491"/>
    </source>
</evidence>
<dbReference type="PANTHER" id="PTHR47870:SF1">
    <property type="entry name" value="CYTOCHROME C-TYPE BIOGENESIS PROTEIN CCMH"/>
    <property type="match status" value="1"/>
</dbReference>
<dbReference type="GO" id="GO:0005886">
    <property type="term" value="C:plasma membrane"/>
    <property type="evidence" value="ECO:0007669"/>
    <property type="project" value="TreeGrafter"/>
</dbReference>
<dbReference type="GO" id="GO:0017004">
    <property type="term" value="P:cytochrome complex assembly"/>
    <property type="evidence" value="ECO:0007669"/>
    <property type="project" value="UniProtKB-KW"/>
</dbReference>
<feature type="transmembrane region" description="Helical" evidence="9">
    <location>
        <begin position="104"/>
        <end position="125"/>
    </location>
</feature>
<dbReference type="Pfam" id="PF03918">
    <property type="entry name" value="CcmH"/>
    <property type="match status" value="1"/>
</dbReference>
<gene>
    <name evidence="11" type="ORF">HTY61_09225</name>
</gene>
<evidence type="ECO:0000256" key="1">
    <source>
        <dbReference type="ARBA" id="ARBA00010342"/>
    </source>
</evidence>
<evidence type="ECO:0000256" key="3">
    <source>
        <dbReference type="ARBA" id="ARBA00022723"/>
    </source>
</evidence>
<evidence type="ECO:0000256" key="7">
    <source>
        <dbReference type="ARBA" id="ARBA00037230"/>
    </source>
</evidence>
<dbReference type="FunFam" id="1.10.8.640:FF:000001">
    <property type="entry name" value="Cytochrome c-type biogenesis protein"/>
    <property type="match status" value="1"/>
</dbReference>
<keyword evidence="9" id="KW-0812">Transmembrane</keyword>
<feature type="signal peptide" evidence="9">
    <location>
        <begin position="1"/>
        <end position="20"/>
    </location>
</feature>
<comment type="subcellular location">
    <subcellularLocation>
        <location evidence="8">Membrane</location>
        <topology evidence="8">Single-pass membrane protein</topology>
        <orientation evidence="8">Periplasmic side</orientation>
    </subcellularLocation>
</comment>
<keyword evidence="5" id="KW-0201">Cytochrome c-type biogenesis</keyword>
<evidence type="ECO:0000313" key="11">
    <source>
        <dbReference type="EMBL" id="QKV18615.1"/>
    </source>
</evidence>
<keyword evidence="2 9" id="KW-0349">Heme</keyword>
<evidence type="ECO:0000313" key="12">
    <source>
        <dbReference type="Proteomes" id="UP000509367"/>
    </source>
</evidence>
<dbReference type="GO" id="GO:0046872">
    <property type="term" value="F:metal ion binding"/>
    <property type="evidence" value="ECO:0007669"/>
    <property type="project" value="UniProtKB-KW"/>
</dbReference>
<dbReference type="InterPro" id="IPR051263">
    <property type="entry name" value="C-type_cytochrome_biogenesis"/>
</dbReference>
<name>A0A6N1VG51_9HYPH</name>
<reference evidence="11 12" key="1">
    <citation type="submission" date="2020-06" db="EMBL/GenBank/DDBJ databases">
        <title>Oricola thermophila sp. nov. isolated from a tidal sediments.</title>
        <authorList>
            <person name="Kwon K.K."/>
            <person name="Yang S.-H."/>
            <person name="Park M.-J."/>
        </authorList>
    </citation>
    <scope>NUCLEOTIDE SEQUENCE [LARGE SCALE GENOMIC DNA]</scope>
    <source>
        <strain evidence="11 12">MEBiC13590</strain>
    </source>
</reference>
<keyword evidence="3 9" id="KW-0479">Metal-binding</keyword>
<comment type="similarity">
    <text evidence="1 9">Belongs to the CcmH/CycL/Ccl2/NrfF family.</text>
</comment>
<organism evidence="11 12">
    <name type="scientific">Oricola thermophila</name>
    <dbReference type="NCBI Taxonomy" id="2742145"/>
    <lineage>
        <taxon>Bacteria</taxon>
        <taxon>Pseudomonadati</taxon>
        <taxon>Pseudomonadota</taxon>
        <taxon>Alphaproteobacteria</taxon>
        <taxon>Hyphomicrobiales</taxon>
        <taxon>Ahrensiaceae</taxon>
        <taxon>Oricola</taxon>
    </lineage>
</organism>
<keyword evidence="4 9" id="KW-0732">Signal</keyword>
<dbReference type="CDD" id="cd16378">
    <property type="entry name" value="CcmH_N"/>
    <property type="match status" value="1"/>
</dbReference>
<dbReference type="EMBL" id="CP054836">
    <property type="protein sequence ID" value="QKV18615.1"/>
    <property type="molecule type" value="Genomic_DNA"/>
</dbReference>
<dbReference type="KEGG" id="orm:HTY61_09225"/>
<evidence type="ECO:0000256" key="5">
    <source>
        <dbReference type="ARBA" id="ARBA00022748"/>
    </source>
</evidence>
<evidence type="ECO:0000256" key="6">
    <source>
        <dbReference type="ARBA" id="ARBA00023004"/>
    </source>
</evidence>
<dbReference type="AlphaFoldDB" id="A0A6N1VG51"/>
<feature type="chain" id="PRO_5027144832" description="Cytochrome c-type biogenesis protein" evidence="9">
    <location>
        <begin position="21"/>
        <end position="157"/>
    </location>
</feature>
<dbReference type="PANTHER" id="PTHR47870">
    <property type="entry name" value="CYTOCHROME C-TYPE BIOGENESIS PROTEIN CCMH"/>
    <property type="match status" value="1"/>
</dbReference>
<dbReference type="InterPro" id="IPR038297">
    <property type="entry name" value="CcmH/CycL/NrfF/Ccl2_sf"/>
</dbReference>
<accession>A0A6N1VG51</accession>
<evidence type="ECO:0000256" key="4">
    <source>
        <dbReference type="ARBA" id="ARBA00022729"/>
    </source>
</evidence>
<dbReference type="Proteomes" id="UP000509367">
    <property type="component" value="Chromosome"/>
</dbReference>
<dbReference type="Gene3D" id="1.10.8.640">
    <property type="entry name" value="Cytochrome C biogenesis protein"/>
    <property type="match status" value="1"/>
</dbReference>
<evidence type="ECO:0000259" key="10">
    <source>
        <dbReference type="Pfam" id="PF03918"/>
    </source>
</evidence>
<feature type="domain" description="CcmH/CycL/Ccl2/NrfF N-terminal" evidence="10">
    <location>
        <begin position="9"/>
        <end position="149"/>
    </location>
</feature>
<sequence length="157" mass="17325">MKRFFAACVLVLLTATGAMAVNPDEMLDDPVLEQRARDISAKLRCLVCQNQSIDDSDAELARDLRVIVRERLVEGDTDEEVMDFVVARYGEFVLLRPRMSARNLLLWGTPLLGLLLGGAAVAFLYRGRSRAAPVAHLTPEEQERINKLLADGDDAAG</sequence>
<keyword evidence="12" id="KW-1185">Reference proteome</keyword>